<keyword evidence="2" id="KW-0732">Signal</keyword>
<proteinExistence type="predicted"/>
<feature type="signal peptide" evidence="2">
    <location>
        <begin position="1"/>
        <end position="19"/>
    </location>
</feature>
<dbReference type="SUPFAM" id="SSF47240">
    <property type="entry name" value="Ferritin-like"/>
    <property type="match status" value="1"/>
</dbReference>
<feature type="region of interest" description="Disordered" evidence="1">
    <location>
        <begin position="320"/>
        <end position="343"/>
    </location>
</feature>
<feature type="region of interest" description="Disordered" evidence="1">
    <location>
        <begin position="389"/>
        <end position="440"/>
    </location>
</feature>
<feature type="compositionally biased region" description="Low complexity" evidence="1">
    <location>
        <begin position="389"/>
        <end position="413"/>
    </location>
</feature>
<feature type="chain" id="PRO_5034707555" description="Ferritin-like domain-containing protein" evidence="2">
    <location>
        <begin position="20"/>
        <end position="440"/>
    </location>
</feature>
<organism evidence="3 4">
    <name type="scientific">Agaricus bisporus var. burnettii</name>
    <dbReference type="NCBI Taxonomy" id="192524"/>
    <lineage>
        <taxon>Eukaryota</taxon>
        <taxon>Fungi</taxon>
        <taxon>Dikarya</taxon>
        <taxon>Basidiomycota</taxon>
        <taxon>Agaricomycotina</taxon>
        <taxon>Agaricomycetes</taxon>
        <taxon>Agaricomycetidae</taxon>
        <taxon>Agaricales</taxon>
        <taxon>Agaricineae</taxon>
        <taxon>Agaricaceae</taxon>
        <taxon>Agaricus</taxon>
    </lineage>
</organism>
<dbReference type="InterPro" id="IPR009078">
    <property type="entry name" value="Ferritin-like_SF"/>
</dbReference>
<comment type="caution">
    <text evidence="3">The sequence shown here is derived from an EMBL/GenBank/DDBJ whole genome shotgun (WGS) entry which is preliminary data.</text>
</comment>
<evidence type="ECO:0000256" key="2">
    <source>
        <dbReference type="SAM" id="SignalP"/>
    </source>
</evidence>
<dbReference type="AlphaFoldDB" id="A0A8H7KHS3"/>
<gene>
    <name evidence="3" type="ORF">Agabi119p4_4856</name>
</gene>
<protein>
    <recommendedName>
        <fullName evidence="5">Ferritin-like domain-containing protein</fullName>
    </recommendedName>
</protein>
<reference evidence="3 4" key="1">
    <citation type="journal article" name="Sci. Rep.">
        <title>Telomere-to-telomere assembled and centromere annotated genomes of the two main subspecies of the button mushroom Agaricus bisporus reveal especially polymorphic chromosome ends.</title>
        <authorList>
            <person name="Sonnenberg A.S.M."/>
            <person name="Sedaghat-Telgerd N."/>
            <person name="Lavrijssen B."/>
            <person name="Ohm R.A."/>
            <person name="Hendrickx P.M."/>
            <person name="Scholtmeijer K."/>
            <person name="Baars J.J.P."/>
            <person name="van Peer A."/>
        </authorList>
    </citation>
    <scope>NUCLEOTIDE SEQUENCE [LARGE SCALE GENOMIC DNA]</scope>
    <source>
        <strain evidence="3 4">H119_p4</strain>
    </source>
</reference>
<dbReference type="Pfam" id="PF13668">
    <property type="entry name" value="Ferritin_2"/>
    <property type="match status" value="1"/>
</dbReference>
<feature type="compositionally biased region" description="Low complexity" evidence="1">
    <location>
        <begin position="321"/>
        <end position="343"/>
    </location>
</feature>
<accession>A0A8H7KHS3</accession>
<evidence type="ECO:0008006" key="5">
    <source>
        <dbReference type="Google" id="ProtNLM"/>
    </source>
</evidence>
<evidence type="ECO:0000313" key="3">
    <source>
        <dbReference type="EMBL" id="KAF7776463.1"/>
    </source>
</evidence>
<evidence type="ECO:0000256" key="1">
    <source>
        <dbReference type="SAM" id="MobiDB-lite"/>
    </source>
</evidence>
<dbReference type="Proteomes" id="UP000629468">
    <property type="component" value="Unassembled WGS sequence"/>
</dbReference>
<dbReference type="EMBL" id="JABXXO010000006">
    <property type="protein sequence ID" value="KAF7776463.1"/>
    <property type="molecule type" value="Genomic_DNA"/>
</dbReference>
<name>A0A8H7KHS3_AGABI</name>
<dbReference type="InterPro" id="IPR012347">
    <property type="entry name" value="Ferritin-like"/>
</dbReference>
<dbReference type="Gene3D" id="1.20.1260.10">
    <property type="match status" value="1"/>
</dbReference>
<evidence type="ECO:0000313" key="4">
    <source>
        <dbReference type="Proteomes" id="UP000629468"/>
    </source>
</evidence>
<dbReference type="CDD" id="cd00657">
    <property type="entry name" value="Ferritin_like"/>
    <property type="match status" value="1"/>
</dbReference>
<sequence>MHVPSFIAALAATPLFVSAAPARFYGKRAAAASDVTVLQFANVLEQLETDFYTQGIAKFQSSDFTAAGFKNSDVPLQQLQDILKDETTHTKVLQDTLKSLGQTPITSCKFKFDSALTDVATMAATARVVENVGVAAYAGAARLVEDRELLTAAATIMTVEARHQTIMNILSRTGTPVPSAFDIALNPNEVLAIAAPFIDGPCDLGVAPNPTLAITNQGSVQPGTLLTFSSDALNGATDGKFCQMMIGGSPFSISLPLDQCVVPSGINGPVAIWITSDGQALLNDVVNRAAKGVVAGPTMAFIDTIPEALSEVAVSGSDGLANNAGSSNPPSNDGSTSTTISTTTISPAEASSVIASAANPTQTGSAGAAAPAVVAGPVSSVTVSADSAAATGGAAPPSPSGNAASSNPAVNVTPGQPNMFMGKSSDGSLTVLGWSETPAQ</sequence>